<dbReference type="InterPro" id="IPR039931">
    <property type="entry name" value="EEIG1/2-like"/>
</dbReference>
<dbReference type="PROSITE" id="PS51840">
    <property type="entry name" value="C2_NT"/>
    <property type="match status" value="1"/>
</dbReference>
<evidence type="ECO:0000313" key="5">
    <source>
        <dbReference type="Proteomes" id="UP001566132"/>
    </source>
</evidence>
<feature type="region of interest" description="Disordered" evidence="2">
    <location>
        <begin position="251"/>
        <end position="306"/>
    </location>
</feature>
<dbReference type="AlphaFoldDB" id="A0ABD1F2S4"/>
<evidence type="ECO:0000313" key="4">
    <source>
        <dbReference type="EMBL" id="KAL1506234.1"/>
    </source>
</evidence>
<keyword evidence="5" id="KW-1185">Reference proteome</keyword>
<dbReference type="InterPro" id="IPR019448">
    <property type="entry name" value="NT-C2"/>
</dbReference>
<feature type="compositionally biased region" description="Polar residues" evidence="2">
    <location>
        <begin position="516"/>
        <end position="527"/>
    </location>
</feature>
<feature type="compositionally biased region" description="Low complexity" evidence="2">
    <location>
        <begin position="272"/>
        <end position="288"/>
    </location>
</feature>
<feature type="region of interest" description="Disordered" evidence="2">
    <location>
        <begin position="161"/>
        <end position="184"/>
    </location>
</feature>
<accession>A0ABD1F2S4</accession>
<dbReference type="EMBL" id="JBDJPC010000004">
    <property type="protein sequence ID" value="KAL1506234.1"/>
    <property type="molecule type" value="Genomic_DNA"/>
</dbReference>
<dbReference type="PANTHER" id="PTHR21456:SF1">
    <property type="entry name" value="C2 NT-TYPE DOMAIN-CONTAINING PROTEIN"/>
    <property type="match status" value="1"/>
</dbReference>
<evidence type="ECO:0000259" key="3">
    <source>
        <dbReference type="PROSITE" id="PS51840"/>
    </source>
</evidence>
<comment type="caution">
    <text evidence="4">The sequence shown here is derived from an EMBL/GenBank/DDBJ whole genome shotgun (WGS) entry which is preliminary data.</text>
</comment>
<dbReference type="PANTHER" id="PTHR21456">
    <property type="entry name" value="FAMILY WITH SEQUENCE SIMILARITY 102"/>
    <property type="match status" value="1"/>
</dbReference>
<evidence type="ECO:0000256" key="1">
    <source>
        <dbReference type="ARBA" id="ARBA00034780"/>
    </source>
</evidence>
<organism evidence="4 5">
    <name type="scientific">Hypothenemus hampei</name>
    <name type="common">Coffee berry borer</name>
    <dbReference type="NCBI Taxonomy" id="57062"/>
    <lineage>
        <taxon>Eukaryota</taxon>
        <taxon>Metazoa</taxon>
        <taxon>Ecdysozoa</taxon>
        <taxon>Arthropoda</taxon>
        <taxon>Hexapoda</taxon>
        <taxon>Insecta</taxon>
        <taxon>Pterygota</taxon>
        <taxon>Neoptera</taxon>
        <taxon>Endopterygota</taxon>
        <taxon>Coleoptera</taxon>
        <taxon>Polyphaga</taxon>
        <taxon>Cucujiformia</taxon>
        <taxon>Curculionidae</taxon>
        <taxon>Scolytinae</taxon>
        <taxon>Hypothenemus</taxon>
    </lineage>
</organism>
<dbReference type="Proteomes" id="UP001566132">
    <property type="component" value="Unassembled WGS sequence"/>
</dbReference>
<evidence type="ECO:0000256" key="2">
    <source>
        <dbReference type="SAM" id="MobiDB-lite"/>
    </source>
</evidence>
<feature type="compositionally biased region" description="Polar residues" evidence="2">
    <location>
        <begin position="251"/>
        <end position="270"/>
    </location>
</feature>
<protein>
    <recommendedName>
        <fullName evidence="3">C2 NT-type domain-containing protein</fullName>
    </recommendedName>
</protein>
<gene>
    <name evidence="4" type="ORF">ABEB36_005631</name>
</gene>
<proteinExistence type="inferred from homology"/>
<feature type="region of interest" description="Disordered" evidence="2">
    <location>
        <begin position="514"/>
        <end position="546"/>
    </location>
</feature>
<sequence>MTSFMSKKKKYRFQVEICLEQLLEVPFVSAVLFAKLRLLDGGSFQDHSSRQEVRDHKVHWDAQFSFPCKMMANASTGVMEKCILRISIRKEYKGGRSFTKLGFVDLNLAEYAGAGLIHKKALLEGYDARHRQDNSMLKFRIQLNMISGDILFKAPSPSLKHKQTALDDPSADQRSDEFSSGSLAGSINSGSSGFGSLPKKRAPLPAELVIGQTLAETGLTSNTTQLEPPGQELAPTSVHVEVANDQQNVGTIQDTHGHSRNSSNTSQMSKASGYSSISHSRQSSSGDSAAGHIRNASQHDSLRRPVSQLHRTYTFPKHRLNIPTTIISESPGPPSAFNLNNSEGFHTPRGPDSAPVMSGEFEAFYTPQSELSTPETFPRQSKNHESVNHNVSDEVFKTPDGCFGTNVFDKNFNSLQKSASSGIVERMQNWPTKNGIPKAKEDVDVKGKVSYFDRNSDSTGNNNNYYIVKSSFEGVLRSKSDFTIPKLSPNPPRSERTLSSMIAAFWTPRLPRKSTIGAQSTPISNHNHPPLPDPLSKDDSRAASMGNLKLNNDGHLAIHGANFCRNPSSGSLQTNSDTGSLDRAKAAYERRKKNLNGPDEAGSGGVSGRVEITRVNPEDFIADLLKSTNLEHPDDSAETSGLQLFIAKDGTASLGGHEVKSQMSTGIKTFKQVVMDDR</sequence>
<comment type="similarity">
    <text evidence="1">Belongs to the EEIG family.</text>
</comment>
<reference evidence="4 5" key="1">
    <citation type="submission" date="2024-05" db="EMBL/GenBank/DDBJ databases">
        <title>Genetic variation in Jamaican populations of the coffee berry borer (Hypothenemus hampei).</title>
        <authorList>
            <person name="Errbii M."/>
            <person name="Myrie A."/>
        </authorList>
    </citation>
    <scope>NUCLEOTIDE SEQUENCE [LARGE SCALE GENOMIC DNA]</scope>
    <source>
        <strain evidence="4">JA-Hopewell-2020-01-JO</strain>
        <tissue evidence="4">Whole body</tissue>
    </source>
</reference>
<feature type="region of interest" description="Disordered" evidence="2">
    <location>
        <begin position="325"/>
        <end position="357"/>
    </location>
</feature>
<feature type="domain" description="C2 NT-type" evidence="3">
    <location>
        <begin position="3"/>
        <end position="145"/>
    </location>
</feature>
<name>A0ABD1F2S4_HYPHA</name>
<dbReference type="Pfam" id="PF10358">
    <property type="entry name" value="NT-C2"/>
    <property type="match status" value="1"/>
</dbReference>